<gene>
    <name evidence="1" type="ORF">OUZ56_024407</name>
</gene>
<evidence type="ECO:0000313" key="2">
    <source>
        <dbReference type="Proteomes" id="UP001234178"/>
    </source>
</evidence>
<reference evidence="1 2" key="1">
    <citation type="journal article" date="2023" name="Nucleic Acids Res.">
        <title>The hologenome of Daphnia magna reveals possible DNA methylation and microbiome-mediated evolution of the host genome.</title>
        <authorList>
            <person name="Chaturvedi A."/>
            <person name="Li X."/>
            <person name="Dhandapani V."/>
            <person name="Marshall H."/>
            <person name="Kissane S."/>
            <person name="Cuenca-Cambronero M."/>
            <person name="Asole G."/>
            <person name="Calvet F."/>
            <person name="Ruiz-Romero M."/>
            <person name="Marangio P."/>
            <person name="Guigo R."/>
            <person name="Rago D."/>
            <person name="Mirbahai L."/>
            <person name="Eastwood N."/>
            <person name="Colbourne J.K."/>
            <person name="Zhou J."/>
            <person name="Mallon E."/>
            <person name="Orsini L."/>
        </authorList>
    </citation>
    <scope>NUCLEOTIDE SEQUENCE [LARGE SCALE GENOMIC DNA]</scope>
    <source>
        <strain evidence="1">LRV0_1</strain>
    </source>
</reference>
<dbReference type="PANTHER" id="PTHR33173:SF2">
    <property type="entry name" value="MYND-TYPE DOMAIN-CONTAINING PROTEIN"/>
    <property type="match status" value="1"/>
</dbReference>
<name>A0ABR0B1E4_9CRUS</name>
<keyword evidence="2" id="KW-1185">Reference proteome</keyword>
<protein>
    <submittedName>
        <fullName evidence="1">Uncharacterized protein</fullName>
    </submittedName>
</protein>
<dbReference type="PANTHER" id="PTHR33173">
    <property type="match status" value="1"/>
</dbReference>
<evidence type="ECO:0000313" key="1">
    <source>
        <dbReference type="EMBL" id="KAK4030977.1"/>
    </source>
</evidence>
<dbReference type="EMBL" id="JAOYFB010000039">
    <property type="protein sequence ID" value="KAK4030977.1"/>
    <property type="molecule type" value="Genomic_DNA"/>
</dbReference>
<sequence>MTPLPIMGVSLPMEVNGLRNHKRAVVTDIKSIIDVFEEFRRATLMLVVMALPLVDRLPPIRILSFCTDNKFTAEDVKARMHFIISAFAAEGILALVCSADADAHEMKFMRETEELGIPGGQEMLYSLKPTYFYFAAIRIGCGIPVQFPVHQANVNYIASPVHLQTLMNQHDKSRHLLKPEDLNVHCKMNYGSAERLGQLHVPQLLEYVEALSYVDQNLSPLERVYRMWYVVFSLRLWRYWITCDTAYTLAANFMTLNVYLCVEFNAHALTIQKLSNHGCVPASHVKAPSEVAALALRTAQQWLTSPLATSRLTAYGVKDGLSYPRFERPFDQPRNQCSWKMPSMEEMDYKIRVALDVADKDF</sequence>
<comment type="caution">
    <text evidence="1">The sequence shown here is derived from an EMBL/GenBank/DDBJ whole genome shotgun (WGS) entry which is preliminary data.</text>
</comment>
<organism evidence="1 2">
    <name type="scientific">Daphnia magna</name>
    <dbReference type="NCBI Taxonomy" id="35525"/>
    <lineage>
        <taxon>Eukaryota</taxon>
        <taxon>Metazoa</taxon>
        <taxon>Ecdysozoa</taxon>
        <taxon>Arthropoda</taxon>
        <taxon>Crustacea</taxon>
        <taxon>Branchiopoda</taxon>
        <taxon>Diplostraca</taxon>
        <taxon>Cladocera</taxon>
        <taxon>Anomopoda</taxon>
        <taxon>Daphniidae</taxon>
        <taxon>Daphnia</taxon>
    </lineage>
</organism>
<proteinExistence type="predicted"/>
<dbReference type="Proteomes" id="UP001234178">
    <property type="component" value="Unassembled WGS sequence"/>
</dbReference>
<accession>A0ABR0B1E4</accession>